<evidence type="ECO:0000256" key="1">
    <source>
        <dbReference type="ARBA" id="ARBA00023125"/>
    </source>
</evidence>
<name>A0A166NFY6_9EURO</name>
<dbReference type="Proteomes" id="UP000242877">
    <property type="component" value="Unassembled WGS sequence"/>
</dbReference>
<dbReference type="Gene3D" id="3.30.160.60">
    <property type="entry name" value="Classic Zinc Finger"/>
    <property type="match status" value="1"/>
</dbReference>
<dbReference type="CDD" id="cd00086">
    <property type="entry name" value="homeodomain"/>
    <property type="match status" value="1"/>
</dbReference>
<dbReference type="InterPro" id="IPR013087">
    <property type="entry name" value="Znf_C2H2_type"/>
</dbReference>
<feature type="region of interest" description="Disordered" evidence="6">
    <location>
        <begin position="68"/>
        <end position="98"/>
    </location>
</feature>
<dbReference type="InterPro" id="IPR001356">
    <property type="entry name" value="HD"/>
</dbReference>
<keyword evidence="4" id="KW-0479">Metal-binding</keyword>
<feature type="domain" description="C2H2-type" evidence="8">
    <location>
        <begin position="294"/>
        <end position="322"/>
    </location>
</feature>
<dbReference type="GO" id="GO:0005634">
    <property type="term" value="C:nucleus"/>
    <property type="evidence" value="ECO:0007669"/>
    <property type="project" value="UniProtKB-SubCell"/>
</dbReference>
<keyword evidence="4" id="KW-0863">Zinc-finger</keyword>
<reference evidence="9 10" key="1">
    <citation type="journal article" date="2016" name="Genome Biol. Evol.">
        <title>Divergent and convergent evolution of fungal pathogenicity.</title>
        <authorList>
            <person name="Shang Y."/>
            <person name="Xiao G."/>
            <person name="Zheng P."/>
            <person name="Cen K."/>
            <person name="Zhan S."/>
            <person name="Wang C."/>
        </authorList>
    </citation>
    <scope>NUCLEOTIDE SEQUENCE [LARGE SCALE GENOMIC DNA]</scope>
    <source>
        <strain evidence="9 10">ARSEF 7405</strain>
    </source>
</reference>
<dbReference type="AlphaFoldDB" id="A0A166NFY6"/>
<keyword evidence="1 5" id="KW-0238">DNA-binding</keyword>
<evidence type="ECO:0000256" key="5">
    <source>
        <dbReference type="PROSITE-ProRule" id="PRU00108"/>
    </source>
</evidence>
<dbReference type="VEuPathDB" id="FungiDB:AAP_04121"/>
<dbReference type="PROSITE" id="PS50071">
    <property type="entry name" value="HOMEOBOX_2"/>
    <property type="match status" value="1"/>
</dbReference>
<feature type="compositionally biased region" description="Polar residues" evidence="6">
    <location>
        <begin position="489"/>
        <end position="501"/>
    </location>
</feature>
<evidence type="ECO:0000313" key="9">
    <source>
        <dbReference type="EMBL" id="KZZ89770.1"/>
    </source>
</evidence>
<dbReference type="SMART" id="SM00355">
    <property type="entry name" value="ZnF_C2H2"/>
    <property type="match status" value="3"/>
</dbReference>
<sequence>MEFFDFDAASESVDQTSTCQLQDDRELDFERSLFCLDDDQSNFHDRTDEQGQDGQGMTVQAGIFENGTIDGISPAETDKRHERGPSANQGQSSTSRFSKKTKRILSNWLADHAAHPYATEVEKVRLSEETGLTVTQISNWLANARRRGKSNNVTTAVSSLWSIPRRGLSPDTSFADLNPLERWTYVPPEREPIEPTDLMRAFLADNKPTDHLSYVTWNDHEAVNKASHLESVASESYFSTERESTSTDPTAPSTYSHQSSLASGKRGIIRRRRAHTKKTSSSGSSKGKKELRYFQCTFCHESYSTKYDWQRHEKSVHLALDSWTCTPLGAVDIKDNKAFCAFCHAPDPDRQHLEEHNYDVCCDKPCADRSFWRKDHLAQHLRLIHNVKFSSRMNTWRRTREHVKSRCGFCDKSMTTWKERVEHLASHFRAGCTMSNWKGGWGFEPDVEQSIQDAIQPGLVHSSRPSYIDGLVSISGMANKAIPRQYSKTQRSGLSYVQNADSSPPPPSSRPPGANMVGHIADDNHQVWDLGNRQVISS</sequence>
<dbReference type="InterPro" id="IPR050224">
    <property type="entry name" value="TALE_homeobox"/>
</dbReference>
<dbReference type="GO" id="GO:0008270">
    <property type="term" value="F:zinc ion binding"/>
    <property type="evidence" value="ECO:0007669"/>
    <property type="project" value="UniProtKB-KW"/>
</dbReference>
<evidence type="ECO:0000256" key="2">
    <source>
        <dbReference type="ARBA" id="ARBA00023155"/>
    </source>
</evidence>
<organism evidence="9 10">
    <name type="scientific">Ascosphaera apis ARSEF 7405</name>
    <dbReference type="NCBI Taxonomy" id="392613"/>
    <lineage>
        <taxon>Eukaryota</taxon>
        <taxon>Fungi</taxon>
        <taxon>Dikarya</taxon>
        <taxon>Ascomycota</taxon>
        <taxon>Pezizomycotina</taxon>
        <taxon>Eurotiomycetes</taxon>
        <taxon>Eurotiomycetidae</taxon>
        <taxon>Onygenales</taxon>
        <taxon>Ascosphaeraceae</taxon>
        <taxon>Ascosphaera</taxon>
    </lineage>
</organism>
<evidence type="ECO:0000313" key="10">
    <source>
        <dbReference type="Proteomes" id="UP000242877"/>
    </source>
</evidence>
<dbReference type="EMBL" id="AZGZ01000019">
    <property type="protein sequence ID" value="KZZ89770.1"/>
    <property type="molecule type" value="Genomic_DNA"/>
</dbReference>
<dbReference type="OrthoDB" id="4205429at2759"/>
<dbReference type="Gene3D" id="1.10.10.60">
    <property type="entry name" value="Homeodomain-like"/>
    <property type="match status" value="1"/>
</dbReference>
<feature type="compositionally biased region" description="Polar residues" evidence="6">
    <location>
        <begin position="246"/>
        <end position="262"/>
    </location>
</feature>
<keyword evidence="10" id="KW-1185">Reference proteome</keyword>
<accession>A0A166NFY6</accession>
<feature type="region of interest" description="Disordered" evidence="6">
    <location>
        <begin position="237"/>
        <end position="286"/>
    </location>
</feature>
<dbReference type="Pfam" id="PF05920">
    <property type="entry name" value="Homeobox_KN"/>
    <property type="match status" value="1"/>
</dbReference>
<comment type="caution">
    <text evidence="9">The sequence shown here is derived from an EMBL/GenBank/DDBJ whole genome shotgun (WGS) entry which is preliminary data.</text>
</comment>
<evidence type="ECO:0000259" key="8">
    <source>
        <dbReference type="PROSITE" id="PS50157"/>
    </source>
</evidence>
<keyword evidence="2 5" id="KW-0371">Homeobox</keyword>
<dbReference type="PANTHER" id="PTHR11850">
    <property type="entry name" value="HOMEOBOX PROTEIN TRANSCRIPTION FACTORS"/>
    <property type="match status" value="1"/>
</dbReference>
<dbReference type="PROSITE" id="PS50157">
    <property type="entry name" value="ZINC_FINGER_C2H2_2"/>
    <property type="match status" value="1"/>
</dbReference>
<feature type="region of interest" description="Disordered" evidence="6">
    <location>
        <begin position="489"/>
        <end position="519"/>
    </location>
</feature>
<keyword evidence="4" id="KW-0862">Zinc</keyword>
<feature type="DNA-binding region" description="Homeobox" evidence="5">
    <location>
        <begin position="90"/>
        <end position="152"/>
    </location>
</feature>
<dbReference type="InterPro" id="IPR008422">
    <property type="entry name" value="KN_HD"/>
</dbReference>
<evidence type="ECO:0000256" key="3">
    <source>
        <dbReference type="ARBA" id="ARBA00023242"/>
    </source>
</evidence>
<keyword evidence="3 5" id="KW-0539">Nucleus</keyword>
<proteinExistence type="predicted"/>
<evidence type="ECO:0000256" key="4">
    <source>
        <dbReference type="PROSITE-ProRule" id="PRU00042"/>
    </source>
</evidence>
<gene>
    <name evidence="9" type="ORF">AAP_04121</name>
</gene>
<dbReference type="SMART" id="SM00389">
    <property type="entry name" value="HOX"/>
    <property type="match status" value="1"/>
</dbReference>
<protein>
    <submittedName>
        <fullName evidence="9">Homeobox and C2H2 transcription factor</fullName>
    </submittedName>
</protein>
<comment type="subcellular location">
    <subcellularLocation>
        <location evidence="5">Nucleus</location>
    </subcellularLocation>
</comment>
<feature type="domain" description="Homeobox" evidence="7">
    <location>
        <begin position="88"/>
        <end position="151"/>
    </location>
</feature>
<dbReference type="GO" id="GO:0006355">
    <property type="term" value="P:regulation of DNA-templated transcription"/>
    <property type="evidence" value="ECO:0007669"/>
    <property type="project" value="InterPro"/>
</dbReference>
<dbReference type="SUPFAM" id="SSF46689">
    <property type="entry name" value="Homeodomain-like"/>
    <property type="match status" value="1"/>
</dbReference>
<dbReference type="GO" id="GO:0003677">
    <property type="term" value="F:DNA binding"/>
    <property type="evidence" value="ECO:0007669"/>
    <property type="project" value="UniProtKB-UniRule"/>
</dbReference>
<evidence type="ECO:0000256" key="6">
    <source>
        <dbReference type="SAM" id="MobiDB-lite"/>
    </source>
</evidence>
<dbReference type="InterPro" id="IPR009057">
    <property type="entry name" value="Homeodomain-like_sf"/>
</dbReference>
<dbReference type="PROSITE" id="PS00028">
    <property type="entry name" value="ZINC_FINGER_C2H2_1"/>
    <property type="match status" value="1"/>
</dbReference>
<feature type="compositionally biased region" description="Basic residues" evidence="6">
    <location>
        <begin position="267"/>
        <end position="278"/>
    </location>
</feature>
<evidence type="ECO:0000259" key="7">
    <source>
        <dbReference type="PROSITE" id="PS50071"/>
    </source>
</evidence>